<organism evidence="16">
    <name type="scientific">uncultured bacterium IN-01</name>
    <dbReference type="NCBI Taxonomy" id="1805579"/>
    <lineage>
        <taxon>Bacteria</taxon>
        <taxon>environmental samples</taxon>
    </lineage>
</organism>
<dbReference type="PRINTS" id="PR00756">
    <property type="entry name" value="ALADIPTASE"/>
</dbReference>
<gene>
    <name evidence="16" type="primary">pepN</name>
</gene>
<evidence type="ECO:0000256" key="1">
    <source>
        <dbReference type="ARBA" id="ARBA00000098"/>
    </source>
</evidence>
<sequence length="897" mass="102814">MSMTSTTIYRQDYQPYPFVIERVELHFSLEPECTTVTNTMQVRTSHAGASLVLNGEDIELKSILLNGQAVAYEYKDNLLTLQPELTNFELKIVTTCNPKANSTLMGLYVSGQSFFTQCEAEGFRRITFFPDRPDVMSEYFVTIEADKAQYPYLLSNGNLLSTRELGNGRHEAKWHDPFLKPCYLFALVAGDFDIREKTSQTQSGRKVLLQVYSDKGNGDQTLWALDSLERSMFWDEQRFGLELDLDRFMIVAVRDFNMGAMENKGLNIFNAAYVLADPEIASDANYMGIESVVGHEYFHNWTGNRVTCQDWFQLSLKEGLTVFRDQEFSADMMARFLSEEAAKSARAVKRIDDVTRLRVSQFPEDAGPMAHPIRPDSYQEIGNFYTATVYEKGAEVIRMQHTLLGEAGFRAGMDEYFRRHDGQAVTCDDFVNAMEFVYQQQNPGKDLSIFRRWYSQAGTPTVHVQMDYDHAQQTCAITLRQHCDKVGVEKLRTDFEKKPFHIPFHIGMMTAQGQAIPLNVKDLSDIRVTENGGALLELTEIEKTWVFSHIPERPVLSLLRDFSAPVYVDYDYSFEELATLCAHDSNPFARWEAAQELSSREILRLTADMLAKRPLSLSPIVQEVWAHNLTDPHLDAAYRAWLLALPSEKVLVERLDSITPLALHQARQFVYKTLAKEHRDLWLRTYQGNHSQKEYSPDPISMGQRSLKNMALNYLLVIQDEEGVALAKGQYETAKNMTDRMGALSALMYYAPVEDSEVYSQAFYRYFEHNPLVMDKWFALKAMSVKRVDQLRELMQNPLFTLRNPNRARAVLFQFCMNNTEAFHHESGEAYAFWAEQVIALDAINPEIAARFARVMDNWQRYAEPNKGFMQKALQTVAQYPTLSKNTTEIVGKALNI</sequence>
<dbReference type="Pfam" id="PF01433">
    <property type="entry name" value="Peptidase_M1"/>
    <property type="match status" value="1"/>
</dbReference>
<dbReference type="InterPro" id="IPR042097">
    <property type="entry name" value="Aminopeptidase_N-like_N_sf"/>
</dbReference>
<keyword evidence="11" id="KW-0482">Metalloprotease</keyword>
<dbReference type="InterPro" id="IPR038438">
    <property type="entry name" value="PepN_Ig-like_sf"/>
</dbReference>
<keyword evidence="10" id="KW-0862">Zinc</keyword>
<dbReference type="GO" id="GO:0016285">
    <property type="term" value="F:alanyl aminopeptidase activity"/>
    <property type="evidence" value="ECO:0007669"/>
    <property type="project" value="UniProtKB-EC"/>
</dbReference>
<evidence type="ECO:0000256" key="2">
    <source>
        <dbReference type="ARBA" id="ARBA00001947"/>
    </source>
</evidence>
<dbReference type="InterPro" id="IPR045357">
    <property type="entry name" value="Aminopeptidase_N-like_N"/>
</dbReference>
<accession>A0A142BVG5</accession>
<dbReference type="SUPFAM" id="SSF63737">
    <property type="entry name" value="Leukotriene A4 hydrolase N-terminal domain"/>
    <property type="match status" value="1"/>
</dbReference>
<evidence type="ECO:0000256" key="4">
    <source>
        <dbReference type="ARBA" id="ARBA00012564"/>
    </source>
</evidence>
<dbReference type="NCBIfam" id="TIGR02414">
    <property type="entry name" value="pepN_proteo"/>
    <property type="match status" value="1"/>
</dbReference>
<evidence type="ECO:0000256" key="7">
    <source>
        <dbReference type="ARBA" id="ARBA00022670"/>
    </source>
</evidence>
<feature type="domain" description="Aminopeptidase N-like N-terminal" evidence="15">
    <location>
        <begin position="37"/>
        <end position="184"/>
    </location>
</feature>
<evidence type="ECO:0000259" key="15">
    <source>
        <dbReference type="Pfam" id="PF17900"/>
    </source>
</evidence>
<dbReference type="InterPro" id="IPR012779">
    <property type="entry name" value="Peptidase_M1_pepN"/>
</dbReference>
<evidence type="ECO:0000256" key="5">
    <source>
        <dbReference type="ARBA" id="ARBA00015611"/>
    </source>
</evidence>
<dbReference type="FunFam" id="3.30.2010.30:FF:000002">
    <property type="entry name" value="Putative aminopeptidase N"/>
    <property type="match status" value="1"/>
</dbReference>
<keyword evidence="8" id="KW-0479">Metal-binding</keyword>
<dbReference type="InterPro" id="IPR014782">
    <property type="entry name" value="Peptidase_M1_dom"/>
</dbReference>
<protein>
    <recommendedName>
        <fullName evidence="5">Aminopeptidase N</fullName>
        <ecNumber evidence="4">3.4.11.2</ecNumber>
    </recommendedName>
</protein>
<dbReference type="GO" id="GO:0008237">
    <property type="term" value="F:metallopeptidase activity"/>
    <property type="evidence" value="ECO:0007669"/>
    <property type="project" value="UniProtKB-KW"/>
</dbReference>
<evidence type="ECO:0000259" key="13">
    <source>
        <dbReference type="Pfam" id="PF11940"/>
    </source>
</evidence>
<evidence type="ECO:0000313" key="16">
    <source>
        <dbReference type="EMBL" id="AMP42103.1"/>
    </source>
</evidence>
<evidence type="ECO:0000256" key="8">
    <source>
        <dbReference type="ARBA" id="ARBA00022723"/>
    </source>
</evidence>
<keyword evidence="7" id="KW-0645">Protease</keyword>
<comment type="cofactor">
    <cofactor evidence="2">
        <name>Zn(2+)</name>
        <dbReference type="ChEBI" id="CHEBI:29105"/>
    </cofactor>
</comment>
<evidence type="ECO:0000256" key="11">
    <source>
        <dbReference type="ARBA" id="ARBA00023049"/>
    </source>
</evidence>
<feature type="domain" description="Peptidase M1 alanyl aminopeptidase Ig-like fold" evidence="13">
    <location>
        <begin position="458"/>
        <end position="571"/>
    </location>
</feature>
<dbReference type="GO" id="GO:0008270">
    <property type="term" value="F:zinc ion binding"/>
    <property type="evidence" value="ECO:0007669"/>
    <property type="project" value="InterPro"/>
</dbReference>
<keyword evidence="6 16" id="KW-0031">Aminopeptidase</keyword>
<name>A0A142BVG5_9BACT</name>
<evidence type="ECO:0000259" key="14">
    <source>
        <dbReference type="Pfam" id="PF17432"/>
    </source>
</evidence>
<dbReference type="Gene3D" id="1.10.390.10">
    <property type="entry name" value="Neutral Protease Domain 2"/>
    <property type="match status" value="1"/>
</dbReference>
<dbReference type="InterPro" id="IPR037144">
    <property type="entry name" value="Peptidase_M1_pepN_C_sf"/>
</dbReference>
<dbReference type="InterPro" id="IPR027268">
    <property type="entry name" value="Peptidase_M4/M1_CTD_sf"/>
</dbReference>
<dbReference type="EMBL" id="KU736866">
    <property type="protein sequence ID" value="AMP42103.1"/>
    <property type="molecule type" value="Genomic_DNA"/>
</dbReference>
<evidence type="ECO:0000256" key="9">
    <source>
        <dbReference type="ARBA" id="ARBA00022801"/>
    </source>
</evidence>
<dbReference type="Gene3D" id="2.60.40.1840">
    <property type="match status" value="1"/>
</dbReference>
<dbReference type="Pfam" id="PF17900">
    <property type="entry name" value="Peptidase_M1_N"/>
    <property type="match status" value="1"/>
</dbReference>
<dbReference type="Gene3D" id="3.30.2010.30">
    <property type="match status" value="1"/>
</dbReference>
<dbReference type="Gene3D" id="1.25.50.10">
    <property type="entry name" value="Peptidase M1, alanyl aminopeptidase, C-terminal domain"/>
    <property type="match status" value="1"/>
</dbReference>
<comment type="similarity">
    <text evidence="3">Belongs to the peptidase M1 family.</text>
</comment>
<feature type="domain" description="Peptidase M1 membrane alanine aminopeptidase" evidence="12">
    <location>
        <begin position="223"/>
        <end position="439"/>
    </location>
</feature>
<dbReference type="Gene3D" id="2.60.40.1730">
    <property type="entry name" value="tricorn interacting facor f3 domain"/>
    <property type="match status" value="1"/>
</dbReference>
<evidence type="ECO:0000256" key="6">
    <source>
        <dbReference type="ARBA" id="ARBA00022438"/>
    </source>
</evidence>
<dbReference type="CDD" id="cd09600">
    <property type="entry name" value="M1_APN"/>
    <property type="match status" value="1"/>
</dbReference>
<reference evidence="16" key="2">
    <citation type="submission" date="2016-02" db="EMBL/GenBank/DDBJ databases">
        <authorList>
            <person name="Wen L."/>
            <person name="He K."/>
            <person name="Yang H."/>
        </authorList>
    </citation>
    <scope>NUCLEOTIDE SEQUENCE</scope>
</reference>
<dbReference type="InterPro" id="IPR024601">
    <property type="entry name" value="Peptidase_M1_pepN_C"/>
</dbReference>
<dbReference type="SUPFAM" id="SSF55486">
    <property type="entry name" value="Metalloproteases ('zincins'), catalytic domain"/>
    <property type="match status" value="1"/>
</dbReference>
<dbReference type="PANTHER" id="PTHR46322:SF1">
    <property type="entry name" value="PUROMYCIN-SENSITIVE AMINOPEPTIDASE"/>
    <property type="match status" value="1"/>
</dbReference>
<dbReference type="EC" id="3.4.11.2" evidence="4"/>
<dbReference type="InterPro" id="IPR001930">
    <property type="entry name" value="Peptidase_M1"/>
</dbReference>
<dbReference type="PANTHER" id="PTHR46322">
    <property type="entry name" value="PUROMYCIN-SENSITIVE AMINOPEPTIDASE"/>
    <property type="match status" value="1"/>
</dbReference>
<comment type="catalytic activity">
    <reaction evidence="1">
        <text>Release of an N-terminal amino acid, Xaa-|-Yaa- from a peptide, amide or arylamide. Xaa is preferably Ala, but may be most amino acids including Pro (slow action). When a terminal hydrophobic residue is followed by a prolyl residue, the two may be released as an intact Xaa-Pro dipeptide.</text>
        <dbReference type="EC" id="3.4.11.2"/>
    </reaction>
</comment>
<dbReference type="InterPro" id="IPR035414">
    <property type="entry name" value="Peptidase_M1_pepN_Ig-like"/>
</dbReference>
<keyword evidence="9 16" id="KW-0378">Hydrolase</keyword>
<dbReference type="AlphaFoldDB" id="A0A142BVG5"/>
<dbReference type="GO" id="GO:0006508">
    <property type="term" value="P:proteolysis"/>
    <property type="evidence" value="ECO:0007669"/>
    <property type="project" value="UniProtKB-KW"/>
</dbReference>
<dbReference type="Pfam" id="PF11940">
    <property type="entry name" value="DUF3458"/>
    <property type="match status" value="1"/>
</dbReference>
<evidence type="ECO:0000256" key="10">
    <source>
        <dbReference type="ARBA" id="ARBA00022833"/>
    </source>
</evidence>
<evidence type="ECO:0000256" key="3">
    <source>
        <dbReference type="ARBA" id="ARBA00010136"/>
    </source>
</evidence>
<proteinExistence type="inferred from homology"/>
<reference evidence="16" key="1">
    <citation type="journal article" date="2016" name="Appl. Environ. Microbiol.">
        <title>Diversity of the Tetracycline Mobilome within a Chinese Pig Manure Sample.</title>
        <authorList>
            <person name="Leclercq S.O."/>
            <person name="Wang C."/>
            <person name="Zhu Y."/>
            <person name="Wu H."/>
            <person name="Du X."/>
            <person name="Liu Z."/>
            <person name="Feng J."/>
        </authorList>
    </citation>
    <scope>NUCLEOTIDE SEQUENCE</scope>
</reference>
<dbReference type="Pfam" id="PF17432">
    <property type="entry name" value="DUF3458_C"/>
    <property type="match status" value="1"/>
</dbReference>
<feature type="domain" description="Peptidase M1 alanyl aminopeptidase C-terminal" evidence="14">
    <location>
        <begin position="575"/>
        <end position="896"/>
    </location>
</feature>
<evidence type="ECO:0000259" key="12">
    <source>
        <dbReference type="Pfam" id="PF01433"/>
    </source>
</evidence>